<dbReference type="PANTHER" id="PTHR43586">
    <property type="entry name" value="CYSTEINE DESULFURASE"/>
    <property type="match status" value="1"/>
</dbReference>
<reference evidence="2 3" key="1">
    <citation type="journal article" date="2021" name="Sci. Rep.">
        <title>The genome of the diatom Chaetoceros tenuissimus carries an ancient integrated fragment of an extant virus.</title>
        <authorList>
            <person name="Hongo Y."/>
            <person name="Kimura K."/>
            <person name="Takaki Y."/>
            <person name="Yoshida Y."/>
            <person name="Baba S."/>
            <person name="Kobayashi G."/>
            <person name="Nagasaki K."/>
            <person name="Hano T."/>
            <person name="Tomaru Y."/>
        </authorList>
    </citation>
    <scope>NUCLEOTIDE SEQUENCE [LARGE SCALE GENOMIC DNA]</scope>
    <source>
        <strain evidence="2 3">NIES-3715</strain>
    </source>
</reference>
<evidence type="ECO:0000313" key="3">
    <source>
        <dbReference type="Proteomes" id="UP001054902"/>
    </source>
</evidence>
<dbReference type="EMBL" id="BLLK01000047">
    <property type="protein sequence ID" value="GFH53403.1"/>
    <property type="molecule type" value="Genomic_DNA"/>
</dbReference>
<dbReference type="PANTHER" id="PTHR43586:SF24">
    <property type="entry name" value="BLR4730 PROTEIN"/>
    <property type="match status" value="1"/>
</dbReference>
<dbReference type="InterPro" id="IPR015421">
    <property type="entry name" value="PyrdxlP-dep_Trfase_major"/>
</dbReference>
<name>A0AAD3H813_9STRA</name>
<dbReference type="InterPro" id="IPR015424">
    <property type="entry name" value="PyrdxlP-dep_Trfase"/>
</dbReference>
<feature type="domain" description="Aminotransferase class V" evidence="1">
    <location>
        <begin position="213"/>
        <end position="472"/>
    </location>
</feature>
<evidence type="ECO:0000313" key="2">
    <source>
        <dbReference type="EMBL" id="GFH53403.1"/>
    </source>
</evidence>
<comment type="caution">
    <text evidence="2">The sequence shown here is derived from an EMBL/GenBank/DDBJ whole genome shotgun (WGS) entry which is preliminary data.</text>
</comment>
<sequence>MDTQTGQMYFWNNAGASPSPQVVLDVMNNHLQLETLEGGYRAESLARKDVENVYHSVAKLVNAPSFEDIALVESATVAWNRAFYSMANYILDESIKEAKHREANGDFNEPLTRIILISEAEYAANVVAICKYCADQNFRTGDLVQWRLFVLPSKIITQEKDEGSINAGIVDVDVLERLLSMEESSETLEVLRNHCIKEISLNSFSAQEDKSFRVKDVAMVCVTHIPTNSGIINPVNTIGNTISKFNEKRNLSPPILFLVDACQSVGQMKVDVQAMHAHALSATGRKYLRGPRGTGFLYISSCISERLTPNEVDHCAAPIVKMNKTENNYNLNIAYKSKAKRFEYWEKSISSKLGLGAAIEFSINDIGISNAEKKITALGSLLRKELRNVHGVSIYHDVENYSPLCAIVCFSLNGFHPEEILDYMVKEASHCGRFELSIVPKTSTPFDSMNTETENLIRASLSYFNEEQEIREFVSKLKAMIKQLSHS</sequence>
<dbReference type="Gene3D" id="3.90.1150.10">
    <property type="entry name" value="Aspartate Aminotransferase, domain 1"/>
    <property type="match status" value="2"/>
</dbReference>
<dbReference type="SUPFAM" id="SSF53383">
    <property type="entry name" value="PLP-dependent transferases"/>
    <property type="match status" value="1"/>
</dbReference>
<dbReference type="Gene3D" id="3.40.640.10">
    <property type="entry name" value="Type I PLP-dependent aspartate aminotransferase-like (Major domain)"/>
    <property type="match status" value="2"/>
</dbReference>
<dbReference type="Proteomes" id="UP001054902">
    <property type="component" value="Unassembled WGS sequence"/>
</dbReference>
<protein>
    <recommendedName>
        <fullName evidence="1">Aminotransferase class V domain-containing protein</fullName>
    </recommendedName>
</protein>
<gene>
    <name evidence="2" type="ORF">CTEN210_09879</name>
</gene>
<proteinExistence type="predicted"/>
<organism evidence="2 3">
    <name type="scientific">Chaetoceros tenuissimus</name>
    <dbReference type="NCBI Taxonomy" id="426638"/>
    <lineage>
        <taxon>Eukaryota</taxon>
        <taxon>Sar</taxon>
        <taxon>Stramenopiles</taxon>
        <taxon>Ochrophyta</taxon>
        <taxon>Bacillariophyta</taxon>
        <taxon>Coscinodiscophyceae</taxon>
        <taxon>Chaetocerotophycidae</taxon>
        <taxon>Chaetocerotales</taxon>
        <taxon>Chaetocerotaceae</taxon>
        <taxon>Chaetoceros</taxon>
    </lineage>
</organism>
<dbReference type="AlphaFoldDB" id="A0AAD3H813"/>
<dbReference type="InterPro" id="IPR000192">
    <property type="entry name" value="Aminotrans_V_dom"/>
</dbReference>
<dbReference type="InterPro" id="IPR015422">
    <property type="entry name" value="PyrdxlP-dep_Trfase_small"/>
</dbReference>
<keyword evidence="3" id="KW-1185">Reference proteome</keyword>
<evidence type="ECO:0000259" key="1">
    <source>
        <dbReference type="Pfam" id="PF00266"/>
    </source>
</evidence>
<dbReference type="Pfam" id="PF00266">
    <property type="entry name" value="Aminotran_5"/>
    <property type="match status" value="1"/>
</dbReference>
<accession>A0AAD3H813</accession>